<dbReference type="PANTHER" id="PTHR30605:SF0">
    <property type="entry name" value="ANHYDRO-N-ACETYLMURAMIC ACID KINASE"/>
    <property type="match status" value="1"/>
</dbReference>
<evidence type="ECO:0000256" key="1">
    <source>
        <dbReference type="HAMAP-Rule" id="MF_01270"/>
    </source>
</evidence>
<dbReference type="InterPro" id="IPR043129">
    <property type="entry name" value="ATPase_NBD"/>
</dbReference>
<proteinExistence type="inferred from homology"/>
<dbReference type="EC" id="2.7.1.170" evidence="1"/>
<dbReference type="UniPathway" id="UPA00544"/>
<comment type="pathway">
    <text evidence="1">Amino-sugar metabolism; 1,6-anhydro-N-acetylmuramate degradation.</text>
</comment>
<protein>
    <recommendedName>
        <fullName evidence="1">Anhydro-N-acetylmuramic acid kinase</fullName>
        <ecNumber evidence="1">2.7.1.170</ecNumber>
    </recommendedName>
    <alternativeName>
        <fullName evidence="1">AnhMurNAc kinase</fullName>
    </alternativeName>
</protein>
<dbReference type="PANTHER" id="PTHR30605">
    <property type="entry name" value="ANHYDRO-N-ACETYLMURAMIC ACID KINASE"/>
    <property type="match status" value="1"/>
</dbReference>
<keyword evidence="1" id="KW-0547">Nucleotide-binding</keyword>
<dbReference type="Gene3D" id="3.30.420.40">
    <property type="match status" value="2"/>
</dbReference>
<comment type="catalytic activity">
    <reaction evidence="1">
        <text>1,6-anhydro-N-acetyl-beta-muramate + ATP + H2O = N-acetyl-D-muramate 6-phosphate + ADP + H(+)</text>
        <dbReference type="Rhea" id="RHEA:24952"/>
        <dbReference type="ChEBI" id="CHEBI:15377"/>
        <dbReference type="ChEBI" id="CHEBI:15378"/>
        <dbReference type="ChEBI" id="CHEBI:30616"/>
        <dbReference type="ChEBI" id="CHEBI:58690"/>
        <dbReference type="ChEBI" id="CHEBI:58722"/>
        <dbReference type="ChEBI" id="CHEBI:456216"/>
        <dbReference type="EC" id="2.7.1.170"/>
    </reaction>
</comment>
<dbReference type="InterPro" id="IPR005338">
    <property type="entry name" value="Anhydro_N_Ac-Mur_kinase"/>
</dbReference>
<dbReference type="UniPathway" id="UPA00343"/>
<dbReference type="GO" id="GO:0005524">
    <property type="term" value="F:ATP binding"/>
    <property type="evidence" value="ECO:0007669"/>
    <property type="project" value="UniProtKB-UniRule"/>
</dbReference>
<keyword evidence="1 2" id="KW-0808">Transferase</keyword>
<dbReference type="RefSeq" id="WP_185780466.1">
    <property type="nucleotide sequence ID" value="NZ_JACJUU010000012.1"/>
</dbReference>
<dbReference type="AlphaFoldDB" id="A0A842HUB9"/>
<keyword evidence="1" id="KW-0067">ATP-binding</keyword>
<organism evidence="2 3">
    <name type="scientific">Pusillimonas minor</name>
    <dbReference type="NCBI Taxonomy" id="2697024"/>
    <lineage>
        <taxon>Bacteria</taxon>
        <taxon>Pseudomonadati</taxon>
        <taxon>Pseudomonadota</taxon>
        <taxon>Betaproteobacteria</taxon>
        <taxon>Burkholderiales</taxon>
        <taxon>Alcaligenaceae</taxon>
        <taxon>Pusillimonas</taxon>
    </lineage>
</organism>
<dbReference type="HAMAP" id="MF_01270">
    <property type="entry name" value="AnhMurNAc_kinase"/>
    <property type="match status" value="1"/>
</dbReference>
<comment type="caution">
    <text evidence="2">The sequence shown here is derived from an EMBL/GenBank/DDBJ whole genome shotgun (WGS) entry which is preliminary data.</text>
</comment>
<dbReference type="GO" id="GO:0016301">
    <property type="term" value="F:kinase activity"/>
    <property type="evidence" value="ECO:0007669"/>
    <property type="project" value="UniProtKB-KW"/>
</dbReference>
<dbReference type="GO" id="GO:0006040">
    <property type="term" value="P:amino sugar metabolic process"/>
    <property type="evidence" value="ECO:0007669"/>
    <property type="project" value="InterPro"/>
</dbReference>
<dbReference type="GO" id="GO:0009254">
    <property type="term" value="P:peptidoglycan turnover"/>
    <property type="evidence" value="ECO:0007669"/>
    <property type="project" value="UniProtKB-UniRule"/>
</dbReference>
<keyword evidence="1 2" id="KW-0418">Kinase</keyword>
<gene>
    <name evidence="1" type="primary">anmK</name>
    <name evidence="2" type="ORF">GTU67_12865</name>
</gene>
<comment type="pathway">
    <text evidence="1">Cell wall biogenesis; peptidoglycan recycling.</text>
</comment>
<dbReference type="Pfam" id="PF03702">
    <property type="entry name" value="AnmK"/>
    <property type="match status" value="1"/>
</dbReference>
<name>A0A842HUB9_9BURK</name>
<evidence type="ECO:0000313" key="3">
    <source>
        <dbReference type="Proteomes" id="UP000545386"/>
    </source>
</evidence>
<dbReference type="GO" id="GO:0016773">
    <property type="term" value="F:phosphotransferase activity, alcohol group as acceptor"/>
    <property type="evidence" value="ECO:0007669"/>
    <property type="project" value="UniProtKB-UniRule"/>
</dbReference>
<dbReference type="Proteomes" id="UP000545386">
    <property type="component" value="Unassembled WGS sequence"/>
</dbReference>
<accession>A0A842HUB9</accession>
<dbReference type="EMBL" id="JACJUU010000012">
    <property type="protein sequence ID" value="MBC2770801.1"/>
    <property type="molecule type" value="Genomic_DNA"/>
</dbReference>
<dbReference type="GO" id="GO:0097175">
    <property type="term" value="P:1,6-anhydro-N-acetyl-beta-muramic acid catabolic process"/>
    <property type="evidence" value="ECO:0007669"/>
    <property type="project" value="UniProtKB-UniRule"/>
</dbReference>
<reference evidence="2 3" key="1">
    <citation type="submission" date="2020-08" db="EMBL/GenBank/DDBJ databases">
        <title>Paraeoetvoesia sp. YC-7-48 draft genome sequence.</title>
        <authorList>
            <person name="Yao L."/>
        </authorList>
    </citation>
    <scope>NUCLEOTIDE SEQUENCE [LARGE SCALE GENOMIC DNA]</scope>
    <source>
        <strain evidence="3">YC-7-48</strain>
    </source>
</reference>
<keyword evidence="1" id="KW-0119">Carbohydrate metabolism</keyword>
<dbReference type="NCBIfam" id="NF007139">
    <property type="entry name" value="PRK09585.1-3"/>
    <property type="match status" value="1"/>
</dbReference>
<keyword evidence="3" id="KW-1185">Reference proteome</keyword>
<evidence type="ECO:0000313" key="2">
    <source>
        <dbReference type="EMBL" id="MBC2770801.1"/>
    </source>
</evidence>
<comment type="function">
    <text evidence="1">Catalyzes the specific phosphorylation of 1,6-anhydro-N-acetylmuramic acid (anhMurNAc) with the simultaneous cleavage of the 1,6-anhydro ring, generating MurNAc-6-P. Is required for the utilization of anhMurNAc either imported from the medium or derived from its own cell wall murein, and thus plays a role in cell wall recycling.</text>
</comment>
<sequence>MVETPACYIGLMSGTSTDGIDGVLADFSHPNQPRTLASASLPLPAELRQTLLELNISGPDELVRSANAANQLVRQYARVCSTLIDQAGIDAGQVVAIGAHGQTVRHDPLAGYTVQLNAPALLAELTHIDVVADFRTRDVAAGGHGAPLVPAFHQALFSSAYPRTVLNLGGIANITILEPGQPVRGFDTGPANVLIDLWCHLKTGQPYDHKGQWAASGTVNPQLLTLLLDDPWFSLPPPKSTGRDLFNHAWLTARLNAWQAKHPQQTLRDADIQATLLALTATTVADAVGAHASQTQELLVCGGGALNDALMTALRERLDCPVHATSHVGVPVQDVEALAFAWLAWAYVNNHPAGHPSVTGARRATILGCLHKA</sequence>
<comment type="similarity">
    <text evidence="1">Belongs to the anhydro-N-acetylmuramic acid kinase family.</text>
</comment>
<feature type="binding site" evidence="1">
    <location>
        <begin position="14"/>
        <end position="21"/>
    </location>
    <ligand>
        <name>ATP</name>
        <dbReference type="ChEBI" id="CHEBI:30616"/>
    </ligand>
</feature>
<dbReference type="SUPFAM" id="SSF53067">
    <property type="entry name" value="Actin-like ATPase domain"/>
    <property type="match status" value="1"/>
</dbReference>